<organism evidence="1">
    <name type="scientific">viral metagenome</name>
    <dbReference type="NCBI Taxonomy" id="1070528"/>
    <lineage>
        <taxon>unclassified sequences</taxon>
        <taxon>metagenomes</taxon>
        <taxon>organismal metagenomes</taxon>
    </lineage>
</organism>
<sequence length="117" mass="13586">MASNFQTLALSRYPNNSQMRADYIRALEDCKLNPAYYVDSIYGRIPCACYPFMPDDNKGWTVVKRRVRVKRVKTAEELDEDADMSNWDDVEHYGRATYLTAPVYEHNGSLFDIGSRF</sequence>
<proteinExistence type="predicted"/>
<name>A0A6C0M2P0_9ZZZZ</name>
<evidence type="ECO:0000313" key="1">
    <source>
        <dbReference type="EMBL" id="QHU36525.1"/>
    </source>
</evidence>
<protein>
    <submittedName>
        <fullName evidence="1">Uncharacterized protein</fullName>
    </submittedName>
</protein>
<accession>A0A6C0M2P0</accession>
<reference evidence="1" key="1">
    <citation type="journal article" date="2020" name="Nature">
        <title>Giant virus diversity and host interactions through global metagenomics.</title>
        <authorList>
            <person name="Schulz F."/>
            <person name="Roux S."/>
            <person name="Paez-Espino D."/>
            <person name="Jungbluth S."/>
            <person name="Walsh D.A."/>
            <person name="Denef V.J."/>
            <person name="McMahon K.D."/>
            <person name="Konstantinidis K.T."/>
            <person name="Eloe-Fadrosh E.A."/>
            <person name="Kyrpides N.C."/>
            <person name="Woyke T."/>
        </authorList>
    </citation>
    <scope>NUCLEOTIDE SEQUENCE</scope>
    <source>
        <strain evidence="1">GVMAG-S-1035231-58</strain>
    </source>
</reference>
<dbReference type="AlphaFoldDB" id="A0A6C0M2P0"/>
<dbReference type="EMBL" id="MN740639">
    <property type="protein sequence ID" value="QHU36525.1"/>
    <property type="molecule type" value="Genomic_DNA"/>
</dbReference>